<dbReference type="AlphaFoldDB" id="A0AB39KUE8"/>
<keyword evidence="1" id="KW-0812">Transmembrane</keyword>
<reference evidence="2" key="1">
    <citation type="submission" date="2024-06" db="EMBL/GenBank/DDBJ databases">
        <title>Caulobacter inopinatus, sp. nov.</title>
        <authorList>
            <person name="Donachie S.P."/>
        </authorList>
    </citation>
    <scope>NUCLEOTIDE SEQUENCE</scope>
    <source>
        <strain evidence="2">73W</strain>
    </source>
</reference>
<organism evidence="2">
    <name type="scientific">Caulobacter sp. 73W</name>
    <dbReference type="NCBI Taxonomy" id="3161137"/>
    <lineage>
        <taxon>Bacteria</taxon>
        <taxon>Pseudomonadati</taxon>
        <taxon>Pseudomonadota</taxon>
        <taxon>Alphaproteobacteria</taxon>
        <taxon>Caulobacterales</taxon>
        <taxon>Caulobacteraceae</taxon>
        <taxon>Caulobacter</taxon>
    </lineage>
</organism>
<dbReference type="EMBL" id="CP158375">
    <property type="protein sequence ID" value="XDO96918.1"/>
    <property type="molecule type" value="Genomic_DNA"/>
</dbReference>
<feature type="transmembrane region" description="Helical" evidence="1">
    <location>
        <begin position="48"/>
        <end position="71"/>
    </location>
</feature>
<proteinExistence type="predicted"/>
<keyword evidence="1" id="KW-1133">Transmembrane helix</keyword>
<feature type="transmembrane region" description="Helical" evidence="1">
    <location>
        <begin position="15"/>
        <end position="36"/>
    </location>
</feature>
<protein>
    <submittedName>
        <fullName evidence="2">Uncharacterized protein</fullName>
    </submittedName>
</protein>
<gene>
    <name evidence="2" type="ORF">ABOZ73_00355</name>
</gene>
<evidence type="ECO:0000313" key="2">
    <source>
        <dbReference type="EMBL" id="XDO96918.1"/>
    </source>
</evidence>
<accession>A0AB39KUE8</accession>
<keyword evidence="1" id="KW-0472">Membrane</keyword>
<dbReference type="RefSeq" id="WP_369059809.1">
    <property type="nucleotide sequence ID" value="NZ_CP158375.1"/>
</dbReference>
<sequence length="76" mass="8215">MSRLSDPVWLQASTHAWGILVLVWITLFGAVIERSVAREEGRSWGRKLLGALKGTALAVFMTFFAAAVLQISTGPG</sequence>
<evidence type="ECO:0000256" key="1">
    <source>
        <dbReference type="SAM" id="Phobius"/>
    </source>
</evidence>
<name>A0AB39KUE8_9CAUL</name>